<reference evidence="1" key="2">
    <citation type="submission" date="2020-11" db="EMBL/GenBank/DDBJ databases">
        <authorList>
            <person name="McCartney M.A."/>
            <person name="Auch B."/>
            <person name="Kono T."/>
            <person name="Mallez S."/>
            <person name="Becker A."/>
            <person name="Gohl D.M."/>
            <person name="Silverstein K.A.T."/>
            <person name="Koren S."/>
            <person name="Bechman K.B."/>
            <person name="Herman A."/>
            <person name="Abrahante J.E."/>
            <person name="Garbe J."/>
        </authorList>
    </citation>
    <scope>NUCLEOTIDE SEQUENCE</scope>
    <source>
        <strain evidence="1">Duluth1</strain>
        <tissue evidence="1">Whole animal</tissue>
    </source>
</reference>
<name>A0A9D4EJ49_DREPO</name>
<organism evidence="1 2">
    <name type="scientific">Dreissena polymorpha</name>
    <name type="common">Zebra mussel</name>
    <name type="synonym">Mytilus polymorpha</name>
    <dbReference type="NCBI Taxonomy" id="45954"/>
    <lineage>
        <taxon>Eukaryota</taxon>
        <taxon>Metazoa</taxon>
        <taxon>Spiralia</taxon>
        <taxon>Lophotrochozoa</taxon>
        <taxon>Mollusca</taxon>
        <taxon>Bivalvia</taxon>
        <taxon>Autobranchia</taxon>
        <taxon>Heteroconchia</taxon>
        <taxon>Euheterodonta</taxon>
        <taxon>Imparidentia</taxon>
        <taxon>Neoheterodontei</taxon>
        <taxon>Myida</taxon>
        <taxon>Dreissenoidea</taxon>
        <taxon>Dreissenidae</taxon>
        <taxon>Dreissena</taxon>
    </lineage>
</organism>
<comment type="caution">
    <text evidence="1">The sequence shown here is derived from an EMBL/GenBank/DDBJ whole genome shotgun (WGS) entry which is preliminary data.</text>
</comment>
<reference evidence="1" key="1">
    <citation type="journal article" date="2019" name="bioRxiv">
        <title>The Genome of the Zebra Mussel, Dreissena polymorpha: A Resource for Invasive Species Research.</title>
        <authorList>
            <person name="McCartney M.A."/>
            <person name="Auch B."/>
            <person name="Kono T."/>
            <person name="Mallez S."/>
            <person name="Zhang Y."/>
            <person name="Obille A."/>
            <person name="Becker A."/>
            <person name="Abrahante J.E."/>
            <person name="Garbe J."/>
            <person name="Badalamenti J.P."/>
            <person name="Herman A."/>
            <person name="Mangelson H."/>
            <person name="Liachko I."/>
            <person name="Sullivan S."/>
            <person name="Sone E.D."/>
            <person name="Koren S."/>
            <person name="Silverstein K.A.T."/>
            <person name="Beckman K.B."/>
            <person name="Gohl D.M."/>
        </authorList>
    </citation>
    <scope>NUCLEOTIDE SEQUENCE</scope>
    <source>
        <strain evidence="1">Duluth1</strain>
        <tissue evidence="1">Whole animal</tissue>
    </source>
</reference>
<protein>
    <submittedName>
        <fullName evidence="1">Uncharacterized protein</fullName>
    </submittedName>
</protein>
<sequence>MKNFVSDLVTNDENPKKLYSFINCKRCVSSEVHVLKTTVLALVTQRLKLRS</sequence>
<proteinExistence type="predicted"/>
<evidence type="ECO:0000313" key="1">
    <source>
        <dbReference type="EMBL" id="KAH3780608.1"/>
    </source>
</evidence>
<dbReference type="AlphaFoldDB" id="A0A9D4EJ49"/>
<dbReference type="Proteomes" id="UP000828390">
    <property type="component" value="Unassembled WGS sequence"/>
</dbReference>
<gene>
    <name evidence="1" type="ORF">DPMN_158426</name>
</gene>
<evidence type="ECO:0000313" key="2">
    <source>
        <dbReference type="Proteomes" id="UP000828390"/>
    </source>
</evidence>
<dbReference type="EMBL" id="JAIWYP010000008">
    <property type="protein sequence ID" value="KAH3780608.1"/>
    <property type="molecule type" value="Genomic_DNA"/>
</dbReference>
<keyword evidence="2" id="KW-1185">Reference proteome</keyword>
<accession>A0A9D4EJ49</accession>